<protein>
    <submittedName>
        <fullName evidence="1">Uncharacterized protein</fullName>
    </submittedName>
</protein>
<sequence>MVKRSLALLQVISTVQTFISLLEGNQSIGLDAENGNRNGSE</sequence>
<evidence type="ECO:0000313" key="2">
    <source>
        <dbReference type="Proteomes" id="UP001596417"/>
    </source>
</evidence>
<proteinExistence type="predicted"/>
<dbReference type="AlphaFoldDB" id="A0ABD5YN87"/>
<name>A0ABD5YN87_9EURY</name>
<reference evidence="1 2" key="1">
    <citation type="journal article" date="2019" name="Int. J. Syst. Evol. Microbiol.">
        <title>The Global Catalogue of Microorganisms (GCM) 10K type strain sequencing project: providing services to taxonomists for standard genome sequencing and annotation.</title>
        <authorList>
            <consortium name="The Broad Institute Genomics Platform"/>
            <consortium name="The Broad Institute Genome Sequencing Center for Infectious Disease"/>
            <person name="Wu L."/>
            <person name="Ma J."/>
        </authorList>
    </citation>
    <scope>NUCLEOTIDE SEQUENCE [LARGE SCALE GENOMIC DNA]</scope>
    <source>
        <strain evidence="1 2">RDMS1</strain>
    </source>
</reference>
<comment type="caution">
    <text evidence="1">The sequence shown here is derived from an EMBL/GenBank/DDBJ whole genome shotgun (WGS) entry which is preliminary data.</text>
</comment>
<dbReference type="RefSeq" id="WP_264383125.1">
    <property type="nucleotide sequence ID" value="NZ_CP109979.1"/>
</dbReference>
<dbReference type="GeneID" id="76199129"/>
<dbReference type="EMBL" id="JBHTAX010000001">
    <property type="protein sequence ID" value="MFC7189566.1"/>
    <property type="molecule type" value="Genomic_DNA"/>
</dbReference>
<organism evidence="1 2">
    <name type="scientific">Halocatena marina</name>
    <dbReference type="NCBI Taxonomy" id="2934937"/>
    <lineage>
        <taxon>Archaea</taxon>
        <taxon>Methanobacteriati</taxon>
        <taxon>Methanobacteriota</taxon>
        <taxon>Stenosarchaea group</taxon>
        <taxon>Halobacteria</taxon>
        <taxon>Halobacteriales</taxon>
        <taxon>Natronomonadaceae</taxon>
        <taxon>Halocatena</taxon>
    </lineage>
</organism>
<keyword evidence="2" id="KW-1185">Reference proteome</keyword>
<accession>A0ABD5YN87</accession>
<gene>
    <name evidence="1" type="ORF">ACFQL7_06665</name>
</gene>
<dbReference type="Proteomes" id="UP001596417">
    <property type="component" value="Unassembled WGS sequence"/>
</dbReference>
<evidence type="ECO:0000313" key="1">
    <source>
        <dbReference type="EMBL" id="MFC7189566.1"/>
    </source>
</evidence>